<evidence type="ECO:0000313" key="3">
    <source>
        <dbReference type="EMBL" id="CAE7259642.1"/>
    </source>
</evidence>
<evidence type="ECO:0000313" key="4">
    <source>
        <dbReference type="Proteomes" id="UP000604046"/>
    </source>
</evidence>
<evidence type="ECO:0000256" key="2">
    <source>
        <dbReference type="SAM" id="Phobius"/>
    </source>
</evidence>
<keyword evidence="4" id="KW-1185">Reference proteome</keyword>
<feature type="transmembrane region" description="Helical" evidence="2">
    <location>
        <begin position="423"/>
        <end position="442"/>
    </location>
</feature>
<keyword evidence="2" id="KW-0472">Membrane</keyword>
<keyword evidence="2" id="KW-0812">Transmembrane</keyword>
<organism evidence="3 4">
    <name type="scientific">Symbiodinium natans</name>
    <dbReference type="NCBI Taxonomy" id="878477"/>
    <lineage>
        <taxon>Eukaryota</taxon>
        <taxon>Sar</taxon>
        <taxon>Alveolata</taxon>
        <taxon>Dinophyceae</taxon>
        <taxon>Suessiales</taxon>
        <taxon>Symbiodiniaceae</taxon>
        <taxon>Symbiodinium</taxon>
    </lineage>
</organism>
<evidence type="ECO:0000256" key="1">
    <source>
        <dbReference type="SAM" id="MobiDB-lite"/>
    </source>
</evidence>
<feature type="transmembrane region" description="Helical" evidence="2">
    <location>
        <begin position="20"/>
        <end position="39"/>
    </location>
</feature>
<feature type="region of interest" description="Disordered" evidence="1">
    <location>
        <begin position="554"/>
        <end position="577"/>
    </location>
</feature>
<reference evidence="3" key="1">
    <citation type="submission" date="2021-02" db="EMBL/GenBank/DDBJ databases">
        <authorList>
            <person name="Dougan E. K."/>
            <person name="Rhodes N."/>
            <person name="Thang M."/>
            <person name="Chan C."/>
        </authorList>
    </citation>
    <scope>NUCLEOTIDE SEQUENCE</scope>
</reference>
<feature type="compositionally biased region" description="Low complexity" evidence="1">
    <location>
        <begin position="556"/>
        <end position="570"/>
    </location>
</feature>
<dbReference type="EMBL" id="CAJNDS010001435">
    <property type="protein sequence ID" value="CAE7259642.1"/>
    <property type="molecule type" value="Genomic_DNA"/>
</dbReference>
<keyword evidence="2" id="KW-1133">Transmembrane helix</keyword>
<feature type="transmembrane region" description="Helical" evidence="2">
    <location>
        <begin position="518"/>
        <end position="544"/>
    </location>
</feature>
<dbReference type="Proteomes" id="UP000604046">
    <property type="component" value="Unassembled WGS sequence"/>
</dbReference>
<proteinExistence type="predicted"/>
<dbReference type="AlphaFoldDB" id="A0A812M9L5"/>
<accession>A0A812M9L5</accession>
<dbReference type="OrthoDB" id="421526at2759"/>
<protein>
    <submittedName>
        <fullName evidence="3">Znhit2 protein</fullName>
    </submittedName>
</protein>
<gene>
    <name evidence="3" type="primary">Znhit2</name>
    <name evidence="3" type="ORF">SNAT2548_LOCUS13541</name>
</gene>
<name>A0A812M9L5_9DINO</name>
<feature type="transmembrane region" description="Helical" evidence="2">
    <location>
        <begin position="454"/>
        <end position="474"/>
    </location>
</feature>
<comment type="caution">
    <text evidence="3">The sequence shown here is derived from an EMBL/GenBank/DDBJ whole genome shotgun (WGS) entry which is preliminary data.</text>
</comment>
<sequence length="577" mass="63836">MEPRTASRVARGACGGAAPLLFWLFVLTVGICMFAPSLVDGLLDPLYQPKKYAWSLGDVDYFHERLKQANLTLAEEPAACQSIRDRDTVRSWAEASSCCEWCEAKLGSYSAISLAFSVAQLADERSDVVRAAQTCWKATLGKLGRAWIPRWVDVYIYATVYRLLGLAAAACTILCLELAAQPRGPERGSLGPNPHRCCARSEGGPCPERELGFPWCCARYCDCAKLRSDRRASQYRLLFSLVGTLTEPLFDIVSMLTFLRNGNQYYLVCTAFGFMGSARFSGDLLQYRGVVAWWQSWQRGFATEEFVKHKAHELTETVISTTVQIFALGTLSSKGPESAFILQFAGFASLSLAVSIPESLEARLLIHGIWCDVPDFQNFYATARARSSIPRMRKFVGSAATITTGAVAQALTRRYSWIFGKHLLLRMFAAAFTGYSLVSVFLTTPRMLNLSIVLYGLINVCVLGTYAMVIVPLVRWHLGSESDWWSKTWSEACACNVSGFLHGHLSCWWRVTELLATVAQALIFFIIPVLLACLSIGGVFGNWWRCGQEMERSHESSTSGSEGEALGLLSNPKALSM</sequence>